<evidence type="ECO:0000256" key="1">
    <source>
        <dbReference type="SAM" id="MobiDB-lite"/>
    </source>
</evidence>
<keyword evidence="3" id="KW-1185">Reference proteome</keyword>
<comment type="caution">
    <text evidence="2">The sequence shown here is derived from an EMBL/GenBank/DDBJ whole genome shotgun (WGS) entry which is preliminary data.</text>
</comment>
<protein>
    <submittedName>
        <fullName evidence="2">Uncharacterized protein</fullName>
    </submittedName>
</protein>
<dbReference type="EMBL" id="JBHLTG010000002">
    <property type="protein sequence ID" value="MFC0678322.1"/>
    <property type="molecule type" value="Genomic_DNA"/>
</dbReference>
<reference evidence="2 3" key="1">
    <citation type="submission" date="2024-09" db="EMBL/GenBank/DDBJ databases">
        <authorList>
            <person name="Sun Q."/>
            <person name="Mori K."/>
        </authorList>
    </citation>
    <scope>NUCLEOTIDE SEQUENCE [LARGE SCALE GENOMIC DNA]</scope>
    <source>
        <strain evidence="2 3">KCTC 23076</strain>
    </source>
</reference>
<dbReference type="RefSeq" id="WP_386668068.1">
    <property type="nucleotide sequence ID" value="NZ_JBHLTG010000002.1"/>
</dbReference>
<accession>A0ABV6RMW4</accession>
<sequence>MTADFWDESRPVMPQRHPAKHRNPLVAKDFGCVPADLRKRCPGELLTSSLLDRCLGSRDRGVVAFTTDSADFLFE</sequence>
<name>A0ABV6RMW4_9GAMM</name>
<organism evidence="2 3">
    <name type="scientific">Lysobacter korlensis</name>
    <dbReference type="NCBI Taxonomy" id="553636"/>
    <lineage>
        <taxon>Bacteria</taxon>
        <taxon>Pseudomonadati</taxon>
        <taxon>Pseudomonadota</taxon>
        <taxon>Gammaproteobacteria</taxon>
        <taxon>Lysobacterales</taxon>
        <taxon>Lysobacteraceae</taxon>
        <taxon>Lysobacter</taxon>
    </lineage>
</organism>
<feature type="region of interest" description="Disordered" evidence="1">
    <location>
        <begin position="1"/>
        <end position="20"/>
    </location>
</feature>
<dbReference type="Proteomes" id="UP001589896">
    <property type="component" value="Unassembled WGS sequence"/>
</dbReference>
<proteinExistence type="predicted"/>
<evidence type="ECO:0000313" key="3">
    <source>
        <dbReference type="Proteomes" id="UP001589896"/>
    </source>
</evidence>
<gene>
    <name evidence="2" type="ORF">ACFFGH_10770</name>
</gene>
<evidence type="ECO:0000313" key="2">
    <source>
        <dbReference type="EMBL" id="MFC0678322.1"/>
    </source>
</evidence>